<sequence length="478" mass="55729">MDKSTPKFQDNSEYFENFPSPDISSPDHLGNTTANSDTNSLDWNVSSPLHNQSDFSNSIPSELLVFVERLQQEVHSLDRKCREYQLYAEESKLEMRNMELELELNKQELNREREERKKEFSLATDYRIELEEKLATTQGEVVQLEKKLVNIKKRDEKYKERIHSLQKSLIEFQEQIKELDVKVCEGDKCVNQLTTEREQLIVDLEEATNNAECLANQNQELELEVTWHKDELIDTRESLNHLQKQFEFESLKQTVQSCADEVSLLEEIGQDGIFGGPIHLQTDQESADEQTDIPEYMTPQMLPPAKPTGFIDAPKLEYLEQEVGRVSTLEETIASLMEQLDIANSECDDLHSELFTSRAQVKLKEKECVEMRDKLLELDTDRDRMRNKINKARVKLSKVANEKQMLEERCSCYSNSLEEKREENLSLERQLISLIEQKIVLSEEIAAYEIDVSCLLKSNINKKLQTEEHKPRKIKWFS</sequence>
<dbReference type="AlphaFoldDB" id="A0AAV7JNE4"/>
<dbReference type="EMBL" id="JAKMXF010000312">
    <property type="protein sequence ID" value="KAI6650331.1"/>
    <property type="molecule type" value="Genomic_DNA"/>
</dbReference>
<feature type="coiled-coil region" evidence="2">
    <location>
        <begin position="67"/>
        <end position="231"/>
    </location>
</feature>
<accession>A0AAV7JNE4</accession>
<keyword evidence="1 2" id="KW-0175">Coiled coil</keyword>
<feature type="compositionally biased region" description="Polar residues" evidence="3">
    <location>
        <begin position="1"/>
        <end position="14"/>
    </location>
</feature>
<dbReference type="PANTHER" id="PTHR32123">
    <property type="entry name" value="BICD FAMILY-LIKE CARGO ADAPTER"/>
    <property type="match status" value="1"/>
</dbReference>
<feature type="region of interest" description="Disordered" evidence="3">
    <location>
        <begin position="1"/>
        <end position="36"/>
    </location>
</feature>
<dbReference type="InterPro" id="IPR051149">
    <property type="entry name" value="Spindly/BICDR_Dynein_Adapter"/>
</dbReference>
<name>A0AAV7JNE4_9METZ</name>
<feature type="coiled-coil region" evidence="2">
    <location>
        <begin position="319"/>
        <end position="437"/>
    </location>
</feature>
<organism evidence="4 5">
    <name type="scientific">Oopsacas minuta</name>
    <dbReference type="NCBI Taxonomy" id="111878"/>
    <lineage>
        <taxon>Eukaryota</taxon>
        <taxon>Metazoa</taxon>
        <taxon>Porifera</taxon>
        <taxon>Hexactinellida</taxon>
        <taxon>Hexasterophora</taxon>
        <taxon>Lyssacinosida</taxon>
        <taxon>Leucopsacidae</taxon>
        <taxon>Oopsacas</taxon>
    </lineage>
</organism>
<evidence type="ECO:0000313" key="4">
    <source>
        <dbReference type="EMBL" id="KAI6650331.1"/>
    </source>
</evidence>
<gene>
    <name evidence="4" type="ORF">LOD99_6008</name>
</gene>
<evidence type="ECO:0000256" key="3">
    <source>
        <dbReference type="SAM" id="MobiDB-lite"/>
    </source>
</evidence>
<protein>
    <submittedName>
        <fullName evidence="4">Uncharacterized protein</fullName>
    </submittedName>
</protein>
<proteinExistence type="predicted"/>
<evidence type="ECO:0000256" key="1">
    <source>
        <dbReference type="ARBA" id="ARBA00023054"/>
    </source>
</evidence>
<evidence type="ECO:0000313" key="5">
    <source>
        <dbReference type="Proteomes" id="UP001165289"/>
    </source>
</evidence>
<evidence type="ECO:0000256" key="2">
    <source>
        <dbReference type="SAM" id="Coils"/>
    </source>
</evidence>
<dbReference type="Proteomes" id="UP001165289">
    <property type="component" value="Unassembled WGS sequence"/>
</dbReference>
<comment type="caution">
    <text evidence="4">The sequence shown here is derived from an EMBL/GenBank/DDBJ whole genome shotgun (WGS) entry which is preliminary data.</text>
</comment>
<dbReference type="PANTHER" id="PTHR32123:SF13">
    <property type="entry name" value="BICAUDAL D-RELATED PROTEIN HOMOLOG"/>
    <property type="match status" value="1"/>
</dbReference>
<reference evidence="4 5" key="1">
    <citation type="journal article" date="2023" name="BMC Biol.">
        <title>The compact genome of the sponge Oopsacas minuta (Hexactinellida) is lacking key metazoan core genes.</title>
        <authorList>
            <person name="Santini S."/>
            <person name="Schenkelaars Q."/>
            <person name="Jourda C."/>
            <person name="Duchesne M."/>
            <person name="Belahbib H."/>
            <person name="Rocher C."/>
            <person name="Selva M."/>
            <person name="Riesgo A."/>
            <person name="Vervoort M."/>
            <person name="Leys S.P."/>
            <person name="Kodjabachian L."/>
            <person name="Le Bivic A."/>
            <person name="Borchiellini C."/>
            <person name="Claverie J.M."/>
            <person name="Renard E."/>
        </authorList>
    </citation>
    <scope>NUCLEOTIDE SEQUENCE [LARGE SCALE GENOMIC DNA]</scope>
    <source>
        <strain evidence="4">SPO-2</strain>
    </source>
</reference>
<keyword evidence="5" id="KW-1185">Reference proteome</keyword>